<proteinExistence type="predicted"/>
<evidence type="ECO:0000256" key="2">
    <source>
        <dbReference type="ARBA" id="ARBA00023125"/>
    </source>
</evidence>
<dbReference type="InterPro" id="IPR018060">
    <property type="entry name" value="HTH_AraC"/>
</dbReference>
<dbReference type="STRING" id="1433126.BN938_1160"/>
<dbReference type="SUPFAM" id="SSF46689">
    <property type="entry name" value="Homeodomain-like"/>
    <property type="match status" value="1"/>
</dbReference>
<sequence length="278" mass="32247">MKICNTTICETCDSQDYQSFKLLEFPCGKVSIPKKIADSLIFVISGRLSVTAEGQEEFFCGTDESILLIRDKKYDVRALEDAKLLVLSFVTSYQICDKMGFKDAKHILDSTQYKFHSLALKKPMKLMLESILYYLEDNITCGYWQKAKLLEFFVIYWNYYTLEEICHFFYPIINKEIGFRTKVMTNCAKAKTVKELASLCGYSLTSFNKLFLEHFQNSSPYKWMLQQNAPLIKARLLDKTVPIKTIAAEFGFTDQSHLNRYCKRYFSATALQVRKSNS</sequence>
<dbReference type="HOGENOM" id="CLU_077934_0_0_10"/>
<evidence type="ECO:0000256" key="3">
    <source>
        <dbReference type="ARBA" id="ARBA00023163"/>
    </source>
</evidence>
<dbReference type="Gene3D" id="1.10.10.60">
    <property type="entry name" value="Homeodomain-like"/>
    <property type="match status" value="1"/>
</dbReference>
<evidence type="ECO:0000313" key="5">
    <source>
        <dbReference type="EMBL" id="CDN31255.1"/>
    </source>
</evidence>
<gene>
    <name evidence="5" type="ORF">BN938_1160</name>
</gene>
<accession>A0A060R7K9</accession>
<dbReference type="KEGG" id="rbc:BN938_1160"/>
<dbReference type="InterPro" id="IPR009057">
    <property type="entry name" value="Homeodomain-like_sf"/>
</dbReference>
<dbReference type="PROSITE" id="PS01124">
    <property type="entry name" value="HTH_ARAC_FAMILY_2"/>
    <property type="match status" value="1"/>
</dbReference>
<dbReference type="PANTHER" id="PTHR47504:SF5">
    <property type="entry name" value="RIGHT ORIGIN-BINDING PROTEIN"/>
    <property type="match status" value="1"/>
</dbReference>
<keyword evidence="3" id="KW-0804">Transcription</keyword>
<name>A0A060R7K9_9BACT</name>
<evidence type="ECO:0000256" key="1">
    <source>
        <dbReference type="ARBA" id="ARBA00023015"/>
    </source>
</evidence>
<dbReference type="eggNOG" id="COG2207">
    <property type="taxonomic scope" value="Bacteria"/>
</dbReference>
<dbReference type="GO" id="GO:0043565">
    <property type="term" value="F:sequence-specific DNA binding"/>
    <property type="evidence" value="ECO:0007669"/>
    <property type="project" value="InterPro"/>
</dbReference>
<keyword evidence="6" id="KW-1185">Reference proteome</keyword>
<organism evidence="5 6">
    <name type="scientific">Mucinivorans hirudinis</name>
    <dbReference type="NCBI Taxonomy" id="1433126"/>
    <lineage>
        <taxon>Bacteria</taxon>
        <taxon>Pseudomonadati</taxon>
        <taxon>Bacteroidota</taxon>
        <taxon>Bacteroidia</taxon>
        <taxon>Bacteroidales</taxon>
        <taxon>Rikenellaceae</taxon>
        <taxon>Mucinivorans</taxon>
    </lineage>
</organism>
<dbReference type="EMBL" id="HG934468">
    <property type="protein sequence ID" value="CDN31255.1"/>
    <property type="molecule type" value="Genomic_DNA"/>
</dbReference>
<dbReference type="Proteomes" id="UP000027616">
    <property type="component" value="Chromosome I"/>
</dbReference>
<dbReference type="Pfam" id="PF12833">
    <property type="entry name" value="HTH_18"/>
    <property type="match status" value="1"/>
</dbReference>
<feature type="domain" description="HTH araC/xylS-type" evidence="4">
    <location>
        <begin position="192"/>
        <end position="276"/>
    </location>
</feature>
<dbReference type="SMART" id="SM00342">
    <property type="entry name" value="HTH_ARAC"/>
    <property type="match status" value="1"/>
</dbReference>
<dbReference type="AlphaFoldDB" id="A0A060R7K9"/>
<keyword evidence="1" id="KW-0805">Transcription regulation</keyword>
<protein>
    <submittedName>
        <fullName evidence="5">Transcriptional regulator, AraC family</fullName>
    </submittedName>
</protein>
<keyword evidence="2" id="KW-0238">DNA-binding</keyword>
<evidence type="ECO:0000313" key="6">
    <source>
        <dbReference type="Proteomes" id="UP000027616"/>
    </source>
</evidence>
<dbReference type="OrthoDB" id="4480133at2"/>
<dbReference type="PANTHER" id="PTHR47504">
    <property type="entry name" value="RIGHT ORIGIN-BINDING PROTEIN"/>
    <property type="match status" value="1"/>
</dbReference>
<reference evidence="5 6" key="1">
    <citation type="journal article" date="2015" name="Genome Announc.">
        <title>Complete Genome Sequence of the Novel Leech Symbiont Mucinivorans hirudinis M3T.</title>
        <authorList>
            <person name="Nelson M.C."/>
            <person name="Bomar L."/>
            <person name="Graf J."/>
        </authorList>
    </citation>
    <scope>NUCLEOTIDE SEQUENCE [LARGE SCALE GENOMIC DNA]</scope>
    <source>
        <strain evidence="6">M3</strain>
    </source>
</reference>
<dbReference type="InterPro" id="IPR050959">
    <property type="entry name" value="MarA-like"/>
</dbReference>
<evidence type="ECO:0000259" key="4">
    <source>
        <dbReference type="PROSITE" id="PS01124"/>
    </source>
</evidence>
<dbReference type="GO" id="GO:0003700">
    <property type="term" value="F:DNA-binding transcription factor activity"/>
    <property type="evidence" value="ECO:0007669"/>
    <property type="project" value="InterPro"/>
</dbReference>